<feature type="compositionally biased region" description="Basic and acidic residues" evidence="1">
    <location>
        <begin position="180"/>
        <end position="197"/>
    </location>
</feature>
<dbReference type="EMBL" id="KQ981169">
    <property type="protein sequence ID" value="KYN45355.1"/>
    <property type="molecule type" value="Genomic_DNA"/>
</dbReference>
<reference evidence="2 3" key="1">
    <citation type="submission" date="2016-03" db="EMBL/GenBank/DDBJ databases">
        <title>Trachymyrmex septentrionalis WGS genome.</title>
        <authorList>
            <person name="Nygaard S."/>
            <person name="Hu H."/>
            <person name="Boomsma J."/>
            <person name="Zhang G."/>
        </authorList>
    </citation>
    <scope>NUCLEOTIDE SEQUENCE [LARGE SCALE GENOMIC DNA]</scope>
    <source>
        <strain evidence="2">Tsep2-gDNA-1</strain>
        <tissue evidence="2">Whole body</tissue>
    </source>
</reference>
<keyword evidence="3" id="KW-1185">Reference proteome</keyword>
<evidence type="ECO:0000313" key="3">
    <source>
        <dbReference type="Proteomes" id="UP000078541"/>
    </source>
</evidence>
<accession>A0A195FXG1</accession>
<evidence type="ECO:0000313" key="2">
    <source>
        <dbReference type="EMBL" id="KYN45355.1"/>
    </source>
</evidence>
<sequence length="217" mass="24211">MKHNECRTEPITVHNYRIGHAVLESCLISSVLPCSQLARWSTNLESCLTESAYPSRLGTPLDVDAGSTVLQIAVNELGQPVALLLVYLTCHFCRDIVTISALNFFVYKMRHVVRCCNDKRKPLFMIKTKRESGAKDGYASLDEDQQVAWTSGGDRCLYVVGEEGVDVVAWRWYSDRVRPRGGDTHCSVRVEGEDSKRPASQPAIQPASQPEPGERVK</sequence>
<organism evidence="2 3">
    <name type="scientific">Trachymyrmex septentrionalis</name>
    <dbReference type="NCBI Taxonomy" id="34720"/>
    <lineage>
        <taxon>Eukaryota</taxon>
        <taxon>Metazoa</taxon>
        <taxon>Ecdysozoa</taxon>
        <taxon>Arthropoda</taxon>
        <taxon>Hexapoda</taxon>
        <taxon>Insecta</taxon>
        <taxon>Pterygota</taxon>
        <taxon>Neoptera</taxon>
        <taxon>Endopterygota</taxon>
        <taxon>Hymenoptera</taxon>
        <taxon>Apocrita</taxon>
        <taxon>Aculeata</taxon>
        <taxon>Formicoidea</taxon>
        <taxon>Formicidae</taxon>
        <taxon>Myrmicinae</taxon>
        <taxon>Trachymyrmex</taxon>
    </lineage>
</organism>
<feature type="region of interest" description="Disordered" evidence="1">
    <location>
        <begin position="180"/>
        <end position="217"/>
    </location>
</feature>
<protein>
    <submittedName>
        <fullName evidence="2">Uncharacterized protein</fullName>
    </submittedName>
</protein>
<evidence type="ECO:0000256" key="1">
    <source>
        <dbReference type="SAM" id="MobiDB-lite"/>
    </source>
</evidence>
<proteinExistence type="predicted"/>
<name>A0A195FXG1_9HYME</name>
<gene>
    <name evidence="2" type="ORF">ALC56_00201</name>
</gene>
<dbReference type="AlphaFoldDB" id="A0A195FXG1"/>
<dbReference type="Proteomes" id="UP000078541">
    <property type="component" value="Unassembled WGS sequence"/>
</dbReference>